<dbReference type="AlphaFoldDB" id="A0AAW2KQQ0"/>
<accession>A0AAW2KQQ0</accession>
<reference evidence="2" key="1">
    <citation type="submission" date="2020-06" db="EMBL/GenBank/DDBJ databases">
        <authorList>
            <person name="Li T."/>
            <person name="Hu X."/>
            <person name="Zhang T."/>
            <person name="Song X."/>
            <person name="Zhang H."/>
            <person name="Dai N."/>
            <person name="Sheng W."/>
            <person name="Hou X."/>
            <person name="Wei L."/>
        </authorList>
    </citation>
    <scope>NUCLEOTIDE SEQUENCE</scope>
    <source>
        <strain evidence="2">G01</strain>
        <tissue evidence="2">Leaf</tissue>
    </source>
</reference>
<gene>
    <name evidence="2" type="ORF">Sangu_3001100</name>
</gene>
<dbReference type="InterPro" id="IPR036691">
    <property type="entry name" value="Endo/exonu/phosph_ase_sf"/>
</dbReference>
<organism evidence="2">
    <name type="scientific">Sesamum angustifolium</name>
    <dbReference type="NCBI Taxonomy" id="2727405"/>
    <lineage>
        <taxon>Eukaryota</taxon>
        <taxon>Viridiplantae</taxon>
        <taxon>Streptophyta</taxon>
        <taxon>Embryophyta</taxon>
        <taxon>Tracheophyta</taxon>
        <taxon>Spermatophyta</taxon>
        <taxon>Magnoliopsida</taxon>
        <taxon>eudicotyledons</taxon>
        <taxon>Gunneridae</taxon>
        <taxon>Pentapetalae</taxon>
        <taxon>asterids</taxon>
        <taxon>lamiids</taxon>
        <taxon>Lamiales</taxon>
        <taxon>Pedaliaceae</taxon>
        <taxon>Sesamum</taxon>
    </lineage>
</organism>
<evidence type="ECO:0000313" key="2">
    <source>
        <dbReference type="EMBL" id="KAL0307988.1"/>
    </source>
</evidence>
<dbReference type="PANTHER" id="PTHR33710:SF71">
    <property type="entry name" value="ENDONUCLEASE_EXONUCLEASE_PHOSPHATASE DOMAIN-CONTAINING PROTEIN"/>
    <property type="match status" value="1"/>
</dbReference>
<dbReference type="PANTHER" id="PTHR33710">
    <property type="entry name" value="BNAC02G09200D PROTEIN"/>
    <property type="match status" value="1"/>
</dbReference>
<reference evidence="2" key="2">
    <citation type="journal article" date="2024" name="Plant">
        <title>Genomic evolution and insights into agronomic trait innovations of Sesamum species.</title>
        <authorList>
            <person name="Miao H."/>
            <person name="Wang L."/>
            <person name="Qu L."/>
            <person name="Liu H."/>
            <person name="Sun Y."/>
            <person name="Le M."/>
            <person name="Wang Q."/>
            <person name="Wei S."/>
            <person name="Zheng Y."/>
            <person name="Lin W."/>
            <person name="Duan Y."/>
            <person name="Cao H."/>
            <person name="Xiong S."/>
            <person name="Wang X."/>
            <person name="Wei L."/>
            <person name="Li C."/>
            <person name="Ma Q."/>
            <person name="Ju M."/>
            <person name="Zhao R."/>
            <person name="Li G."/>
            <person name="Mu C."/>
            <person name="Tian Q."/>
            <person name="Mei H."/>
            <person name="Zhang T."/>
            <person name="Gao T."/>
            <person name="Zhang H."/>
        </authorList>
    </citation>
    <scope>NUCLEOTIDE SEQUENCE</scope>
    <source>
        <strain evidence="2">G01</strain>
    </source>
</reference>
<comment type="caution">
    <text evidence="2">The sequence shown here is derived from an EMBL/GenBank/DDBJ whole genome shotgun (WGS) entry which is preliminary data.</text>
</comment>
<dbReference type="Gene3D" id="3.60.10.10">
    <property type="entry name" value="Endonuclease/exonuclease/phosphatase"/>
    <property type="match status" value="1"/>
</dbReference>
<protein>
    <recommendedName>
        <fullName evidence="3">Endonuclease/exonuclease/phosphatase domain-containing protein</fullName>
    </recommendedName>
</protein>
<dbReference type="EMBL" id="JACGWK010000043">
    <property type="protein sequence ID" value="KAL0307988.1"/>
    <property type="molecule type" value="Genomic_DNA"/>
</dbReference>
<feature type="region of interest" description="Disordered" evidence="1">
    <location>
        <begin position="1"/>
        <end position="56"/>
    </location>
</feature>
<dbReference type="SUPFAM" id="SSF56219">
    <property type="entry name" value="DNase I-like"/>
    <property type="match status" value="1"/>
</dbReference>
<evidence type="ECO:0008006" key="3">
    <source>
        <dbReference type="Google" id="ProtNLM"/>
    </source>
</evidence>
<sequence length="236" mass="26074">MSACVPNKPTKSVVSVYVQKPRPEPITSTEPDPGHAADPADTEQRSGGFNEPETSTTVKGKEIMIFNSFDILQSHDDAADGSSRVLLAAPLLVTHDKCSHMECSGPEQEGSSGCRSNFGCGFQLAYLCHDYCFYGDNEIGARRDLWQALCSMAGLIGQEQWLVGGDFNAAQDLSEVCGASWDIRLAMHDFNDCILRAGLIALPMRGVLYSWHNRCTDGRSLWKRLDRLLVNDRWLE</sequence>
<evidence type="ECO:0000256" key="1">
    <source>
        <dbReference type="SAM" id="MobiDB-lite"/>
    </source>
</evidence>
<name>A0AAW2KQQ0_9LAMI</name>
<proteinExistence type="predicted"/>